<keyword evidence="1" id="KW-1133">Transmembrane helix</keyword>
<keyword evidence="3" id="KW-0269">Exonuclease</keyword>
<dbReference type="Proteomes" id="UP000286208">
    <property type="component" value="Unassembled WGS sequence"/>
</dbReference>
<gene>
    <name evidence="3" type="ORF">EGT67_21180</name>
</gene>
<keyword evidence="1" id="KW-0812">Transmembrane</keyword>
<feature type="domain" description="Endonuclease/exonuclease/phosphatase" evidence="2">
    <location>
        <begin position="107"/>
        <end position="315"/>
    </location>
</feature>
<keyword evidence="3" id="KW-0378">Hydrolase</keyword>
<dbReference type="Pfam" id="PF03372">
    <property type="entry name" value="Exo_endo_phos"/>
    <property type="match status" value="1"/>
</dbReference>
<reference evidence="3 4" key="1">
    <citation type="submission" date="2018-11" db="EMBL/GenBank/DDBJ databases">
        <title>Rhodococcus spongicola sp. nov. and Rhodococcus xishaensis sp. nov. from marine sponges.</title>
        <authorList>
            <person name="Li L."/>
            <person name="Lin H.W."/>
        </authorList>
    </citation>
    <scope>NUCLEOTIDE SEQUENCE [LARGE SCALE GENOMIC DNA]</scope>
    <source>
        <strain evidence="3 4">CCTCC AB2014297</strain>
    </source>
</reference>
<proteinExistence type="predicted"/>
<dbReference type="GO" id="GO:0004519">
    <property type="term" value="F:endonuclease activity"/>
    <property type="evidence" value="ECO:0007669"/>
    <property type="project" value="UniProtKB-KW"/>
</dbReference>
<keyword evidence="3" id="KW-0255">Endonuclease</keyword>
<dbReference type="Gene3D" id="3.60.10.10">
    <property type="entry name" value="Endonuclease/exonuclease/phosphatase"/>
    <property type="match status" value="1"/>
</dbReference>
<dbReference type="InterPro" id="IPR005135">
    <property type="entry name" value="Endo/exonuclease/phosphatase"/>
</dbReference>
<keyword evidence="4" id="KW-1185">Reference proteome</keyword>
<keyword evidence="3" id="KW-0540">Nuclease</keyword>
<protein>
    <submittedName>
        <fullName evidence="3">Endonuclease/exonuclease/phosphatase family protein</fullName>
    </submittedName>
</protein>
<feature type="transmembrane region" description="Helical" evidence="1">
    <location>
        <begin position="38"/>
        <end position="63"/>
    </location>
</feature>
<feature type="transmembrane region" description="Helical" evidence="1">
    <location>
        <begin position="12"/>
        <end position="32"/>
    </location>
</feature>
<dbReference type="SUPFAM" id="SSF56219">
    <property type="entry name" value="DNase I-like"/>
    <property type="match status" value="1"/>
</dbReference>
<dbReference type="AlphaFoldDB" id="A0A3S3BBJ0"/>
<comment type="caution">
    <text evidence="3">The sequence shown here is derived from an EMBL/GenBank/DDBJ whole genome shotgun (WGS) entry which is preliminary data.</text>
</comment>
<organism evidence="3 4">
    <name type="scientific">Prescottella agglutinans</name>
    <dbReference type="NCBI Taxonomy" id="1644129"/>
    <lineage>
        <taxon>Bacteria</taxon>
        <taxon>Bacillati</taxon>
        <taxon>Actinomycetota</taxon>
        <taxon>Actinomycetes</taxon>
        <taxon>Mycobacteriales</taxon>
        <taxon>Nocardiaceae</taxon>
        <taxon>Prescottella</taxon>
    </lineage>
</organism>
<dbReference type="InterPro" id="IPR036691">
    <property type="entry name" value="Endo/exonu/phosph_ase_sf"/>
</dbReference>
<name>A0A3S3BBJ0_9NOCA</name>
<keyword evidence="1" id="KW-0472">Membrane</keyword>
<feature type="transmembrane region" description="Helical" evidence="1">
    <location>
        <begin position="70"/>
        <end position="88"/>
    </location>
</feature>
<evidence type="ECO:0000259" key="2">
    <source>
        <dbReference type="Pfam" id="PF03372"/>
    </source>
</evidence>
<evidence type="ECO:0000256" key="1">
    <source>
        <dbReference type="SAM" id="Phobius"/>
    </source>
</evidence>
<dbReference type="GO" id="GO:0004527">
    <property type="term" value="F:exonuclease activity"/>
    <property type="evidence" value="ECO:0007669"/>
    <property type="project" value="UniProtKB-KW"/>
</dbReference>
<dbReference type="OrthoDB" id="2340043at2"/>
<accession>A0A3S3BBJ0</accession>
<evidence type="ECO:0000313" key="4">
    <source>
        <dbReference type="Proteomes" id="UP000286208"/>
    </source>
</evidence>
<sequence>MVIDSRTARTTAGVFAATCCGLGAAGLVASIVNVENRFVVLLAAQTPLLLVIAMVGAVVAAFAERWIAEAACLVVCALGAWMLSPLYIPGAPGISPDTATGPTVRVMQANIKVGQADPSALVRTVRDRDIDVLTVQELTDESIAGLHAAGLDDLLPHRFVVSYGPGGEGGGIYSRLPLSNTRNLDSFLSANLSADLDVGLREPLVLFAVHPAPAYLFPAPVWAAELRKLHSEFESSAVRDNVVVSGDFNASYTQRQYRALLTDGYADAADQLGAGLVPTMPAGRRIPALIGIDRMITKGAVATRLERIDIAGSDHHGLVVDVRLTNPVAAQSTP</sequence>
<dbReference type="EMBL" id="RKLP01000012">
    <property type="protein sequence ID" value="RVW07493.1"/>
    <property type="molecule type" value="Genomic_DNA"/>
</dbReference>
<evidence type="ECO:0000313" key="3">
    <source>
        <dbReference type="EMBL" id="RVW07493.1"/>
    </source>
</evidence>